<evidence type="ECO:0000313" key="4">
    <source>
        <dbReference type="Proteomes" id="UP001180531"/>
    </source>
</evidence>
<dbReference type="Gene3D" id="1.10.260.40">
    <property type="entry name" value="lambda repressor-like DNA-binding domains"/>
    <property type="match status" value="1"/>
</dbReference>
<dbReference type="Proteomes" id="UP001180531">
    <property type="component" value="Unassembled WGS sequence"/>
</dbReference>
<organism evidence="3 4">
    <name type="scientific">Streptomyces hesseae</name>
    <dbReference type="NCBI Taxonomy" id="3075519"/>
    <lineage>
        <taxon>Bacteria</taxon>
        <taxon>Bacillati</taxon>
        <taxon>Actinomycetota</taxon>
        <taxon>Actinomycetes</taxon>
        <taxon>Kitasatosporales</taxon>
        <taxon>Streptomycetaceae</taxon>
        <taxon>Streptomyces</taxon>
    </lineage>
</organism>
<feature type="region of interest" description="Disordered" evidence="1">
    <location>
        <begin position="115"/>
        <end position="145"/>
    </location>
</feature>
<name>A0ABU2T0G5_9ACTN</name>
<accession>A0ABU2T0G5</accession>
<dbReference type="Pfam" id="PF01381">
    <property type="entry name" value="HTH_3"/>
    <property type="match status" value="1"/>
</dbReference>
<dbReference type="InterPro" id="IPR010982">
    <property type="entry name" value="Lambda_DNA-bd_dom_sf"/>
</dbReference>
<reference evidence="3" key="1">
    <citation type="submission" date="2024-05" db="EMBL/GenBank/DDBJ databases">
        <title>30 novel species of actinomycetes from the DSMZ collection.</title>
        <authorList>
            <person name="Nouioui I."/>
        </authorList>
    </citation>
    <scope>NUCLEOTIDE SEQUENCE</scope>
    <source>
        <strain evidence="3">DSM 40473</strain>
    </source>
</reference>
<evidence type="ECO:0000256" key="1">
    <source>
        <dbReference type="SAM" id="MobiDB-lite"/>
    </source>
</evidence>
<dbReference type="SUPFAM" id="SSF47413">
    <property type="entry name" value="lambda repressor-like DNA-binding domains"/>
    <property type="match status" value="1"/>
</dbReference>
<feature type="domain" description="HTH cro/C1-type" evidence="2">
    <location>
        <begin position="66"/>
        <end position="120"/>
    </location>
</feature>
<dbReference type="EMBL" id="JAVRFI010000036">
    <property type="protein sequence ID" value="MDT0453770.1"/>
    <property type="molecule type" value="Genomic_DNA"/>
</dbReference>
<dbReference type="RefSeq" id="WP_311615953.1">
    <property type="nucleotide sequence ID" value="NZ_JAVRFI010000036.1"/>
</dbReference>
<evidence type="ECO:0000259" key="2">
    <source>
        <dbReference type="PROSITE" id="PS50943"/>
    </source>
</evidence>
<comment type="caution">
    <text evidence="3">The sequence shown here is derived from an EMBL/GenBank/DDBJ whole genome shotgun (WGS) entry which is preliminary data.</text>
</comment>
<proteinExistence type="predicted"/>
<dbReference type="PROSITE" id="PS50943">
    <property type="entry name" value="HTH_CROC1"/>
    <property type="match status" value="1"/>
</dbReference>
<dbReference type="SMART" id="SM00530">
    <property type="entry name" value="HTH_XRE"/>
    <property type="match status" value="1"/>
</dbReference>
<keyword evidence="4" id="KW-1185">Reference proteome</keyword>
<protein>
    <submittedName>
        <fullName evidence="3">Helix-turn-helix transcriptional regulator</fullName>
    </submittedName>
</protein>
<dbReference type="InterPro" id="IPR001387">
    <property type="entry name" value="Cro/C1-type_HTH"/>
</dbReference>
<gene>
    <name evidence="3" type="ORF">RM609_32525</name>
</gene>
<evidence type="ECO:0000313" key="3">
    <source>
        <dbReference type="EMBL" id="MDT0453770.1"/>
    </source>
</evidence>
<dbReference type="CDD" id="cd00093">
    <property type="entry name" value="HTH_XRE"/>
    <property type="match status" value="1"/>
</dbReference>
<sequence>MMTAVRKCRNCPTRLGKYSHGALCDACKGTAHIGDAEPPVPQLPPAVWSNQDVREALAKRDHGALLRTVRKLSGLSQVDLAEMITIDQAYLSRIESRKRRLPPAREADVLKSLGVPADLIPDSPQEKKNRTACSDQDPEKDSLEHSTELRALATQAAEDSLAFTELITPSNCDDDTLEYLALDVSRIATDYVHAPLTHVFTDLVALRDRLFRLLRGHQTPHHTQQLFVLTGTTCLLMAHASQNLGDERSAMAQLRTAWACATHADHRALRAWITGTRALLAEWSPQPHHALRHAEAAAALAPAGESRVRIHAIEARAAARLGDSQRALAALDRMRRAREARPAFDEITAFGGLLSFPLAKTEYYTGSTYSLLDQHQHAEQHARNAVQLYASGPKEQRSYGDEALARVDIIVSQVAQDDLEAATQALDHVASLPPALRIRQLGTGLLRIKAMLNEPAALARPAARRLLELTHACTASPTPPLP</sequence>